<gene>
    <name evidence="3" type="ORF">IPP15_16685</name>
</gene>
<evidence type="ECO:0000313" key="4">
    <source>
        <dbReference type="Proteomes" id="UP000808337"/>
    </source>
</evidence>
<dbReference type="AlphaFoldDB" id="A0A9D7SXX5"/>
<protein>
    <submittedName>
        <fullName evidence="3">Aminotransferase class V-fold PLP-dependent enzyme</fullName>
    </submittedName>
</protein>
<dbReference type="SUPFAM" id="SSF53383">
    <property type="entry name" value="PLP-dependent transferases"/>
    <property type="match status" value="1"/>
</dbReference>
<evidence type="ECO:0000256" key="1">
    <source>
        <dbReference type="ARBA" id="ARBA00022898"/>
    </source>
</evidence>
<dbReference type="InterPro" id="IPR000192">
    <property type="entry name" value="Aminotrans_V_dom"/>
</dbReference>
<dbReference type="Pfam" id="PF00266">
    <property type="entry name" value="Aminotran_5"/>
    <property type="match status" value="1"/>
</dbReference>
<dbReference type="GO" id="GO:0008483">
    <property type="term" value="F:transaminase activity"/>
    <property type="evidence" value="ECO:0007669"/>
    <property type="project" value="UniProtKB-KW"/>
</dbReference>
<reference evidence="3 4" key="1">
    <citation type="submission" date="2020-10" db="EMBL/GenBank/DDBJ databases">
        <title>Connecting structure to function with the recovery of over 1000 high-quality activated sludge metagenome-assembled genomes encoding full-length rRNA genes using long-read sequencing.</title>
        <authorList>
            <person name="Singleton C.M."/>
            <person name="Petriglieri F."/>
            <person name="Kristensen J.M."/>
            <person name="Kirkegaard R.H."/>
            <person name="Michaelsen T.Y."/>
            <person name="Andersen M.H."/>
            <person name="Karst S.M."/>
            <person name="Dueholm M.S."/>
            <person name="Nielsen P.H."/>
            <person name="Albertsen M."/>
        </authorList>
    </citation>
    <scope>NUCLEOTIDE SEQUENCE [LARGE SCALE GENOMIC DNA]</scope>
    <source>
        <strain evidence="3">Ribe_18-Q3-R11-54_MAXAC.273</strain>
    </source>
</reference>
<dbReference type="InterPro" id="IPR015422">
    <property type="entry name" value="PyrdxlP-dep_Trfase_small"/>
</dbReference>
<keyword evidence="3" id="KW-0808">Transferase</keyword>
<dbReference type="PROSITE" id="PS51318">
    <property type="entry name" value="TAT"/>
    <property type="match status" value="1"/>
</dbReference>
<dbReference type="PANTHER" id="PTHR43092">
    <property type="entry name" value="L-CYSTEINE DESULFHYDRASE"/>
    <property type="match status" value="1"/>
</dbReference>
<comment type="caution">
    <text evidence="3">The sequence shown here is derived from an EMBL/GenBank/DDBJ whole genome shotgun (WGS) entry which is preliminary data.</text>
</comment>
<dbReference type="EMBL" id="JADKGY010000029">
    <property type="protein sequence ID" value="MBK9983977.1"/>
    <property type="molecule type" value="Genomic_DNA"/>
</dbReference>
<keyword evidence="1" id="KW-0663">Pyridoxal phosphate</keyword>
<keyword evidence="3" id="KW-0032">Aminotransferase</keyword>
<dbReference type="InterPro" id="IPR006311">
    <property type="entry name" value="TAT_signal"/>
</dbReference>
<dbReference type="Gene3D" id="3.90.1150.10">
    <property type="entry name" value="Aspartate Aminotransferase, domain 1"/>
    <property type="match status" value="1"/>
</dbReference>
<name>A0A9D7SXX5_9BACT</name>
<evidence type="ECO:0000259" key="2">
    <source>
        <dbReference type="Pfam" id="PF00266"/>
    </source>
</evidence>
<evidence type="ECO:0000313" key="3">
    <source>
        <dbReference type="EMBL" id="MBK9983977.1"/>
    </source>
</evidence>
<sequence length="429" mass="48387">MKSFQRRTFLGQIAAAGAAPLLSSFLLPGADLGWIDSYKKSNVSLPLSQDEKFWYQIKTMYSTSPGLLNLNNGGVSPQPLIVQEARERYDKMCNEAPSYYMWRVLDQGREPLRQRLADLAGVSNEEISICRNASEALETIIFGLRLQKGDAVVLSRLDYPNMMNAWKQREMRDGIILKWVELDLPKMTEDEVVDAFEAQMTPDVKIVHITHMINWNGHILPVRKIADKAHAKSAKVLVDGAHTFAHITFKIPELGADFFGTSLHKWLCAPFGSGMMYVKKDHIADLYPLFGTDKPESADIRKFESLGTRSFPIEQAIGQAIDFHYTIGSELKEERLQYLKKYWTDGVKDHPKIKIKTDTHPTKSCALCIVAIDGMTGGELTGALHEKFKIHTTSIDYYNVQGVRVTPHIYIVKSDLDRLISALHTLADT</sequence>
<accession>A0A9D7SXX5</accession>
<dbReference type="InterPro" id="IPR015424">
    <property type="entry name" value="PyrdxlP-dep_Trfase"/>
</dbReference>
<dbReference type="InterPro" id="IPR015421">
    <property type="entry name" value="PyrdxlP-dep_Trfase_major"/>
</dbReference>
<proteinExistence type="predicted"/>
<dbReference type="PANTHER" id="PTHR43092:SF6">
    <property type="entry name" value="BLR1280 PROTEIN"/>
    <property type="match status" value="1"/>
</dbReference>
<feature type="domain" description="Aminotransferase class V" evidence="2">
    <location>
        <begin position="106"/>
        <end position="393"/>
    </location>
</feature>
<organism evidence="3 4">
    <name type="scientific">Candidatus Opimibacter skivensis</name>
    <dbReference type="NCBI Taxonomy" id="2982028"/>
    <lineage>
        <taxon>Bacteria</taxon>
        <taxon>Pseudomonadati</taxon>
        <taxon>Bacteroidota</taxon>
        <taxon>Saprospiria</taxon>
        <taxon>Saprospirales</taxon>
        <taxon>Saprospiraceae</taxon>
        <taxon>Candidatus Opimibacter</taxon>
    </lineage>
</organism>
<dbReference type="Gene3D" id="3.40.640.10">
    <property type="entry name" value="Type I PLP-dependent aspartate aminotransferase-like (Major domain)"/>
    <property type="match status" value="1"/>
</dbReference>
<dbReference type="Proteomes" id="UP000808337">
    <property type="component" value="Unassembled WGS sequence"/>
</dbReference>